<organism evidence="1">
    <name type="scientific">marine sediment metagenome</name>
    <dbReference type="NCBI Taxonomy" id="412755"/>
    <lineage>
        <taxon>unclassified sequences</taxon>
        <taxon>metagenomes</taxon>
        <taxon>ecological metagenomes</taxon>
    </lineage>
</organism>
<name>A0A0F9G9A3_9ZZZZ</name>
<dbReference type="AlphaFoldDB" id="A0A0F9G9A3"/>
<comment type="caution">
    <text evidence="1">The sequence shown here is derived from an EMBL/GenBank/DDBJ whole genome shotgun (WGS) entry which is preliminary data.</text>
</comment>
<dbReference type="EMBL" id="LAZR01027311">
    <property type="protein sequence ID" value="KKL66110.1"/>
    <property type="molecule type" value="Genomic_DNA"/>
</dbReference>
<protein>
    <submittedName>
        <fullName evidence="1">Uncharacterized protein</fullName>
    </submittedName>
</protein>
<reference evidence="1" key="1">
    <citation type="journal article" date="2015" name="Nature">
        <title>Complex archaea that bridge the gap between prokaryotes and eukaryotes.</title>
        <authorList>
            <person name="Spang A."/>
            <person name="Saw J.H."/>
            <person name="Jorgensen S.L."/>
            <person name="Zaremba-Niedzwiedzka K."/>
            <person name="Martijn J."/>
            <person name="Lind A.E."/>
            <person name="van Eijk R."/>
            <person name="Schleper C."/>
            <person name="Guy L."/>
            <person name="Ettema T.J."/>
        </authorList>
    </citation>
    <scope>NUCLEOTIDE SEQUENCE</scope>
</reference>
<proteinExistence type="predicted"/>
<gene>
    <name evidence="1" type="ORF">LCGC14_2148290</name>
</gene>
<sequence>MNWQDIGGRTKVQHVVIEWNYGIRIRILCKQPMPLFARHRIERKKPLPHCRKCIAQLKKQTMKQLTDLEKKTRRRIAKASKRGRYLIVTRRGKRSRSGRKKGFRRCNVCNNFLSKDDVGVTCRSCVALIGIKQVLIEKIQFKSYPQAPKPFKMNIPKMTKGT</sequence>
<evidence type="ECO:0000313" key="1">
    <source>
        <dbReference type="EMBL" id="KKL66110.1"/>
    </source>
</evidence>
<accession>A0A0F9G9A3</accession>